<proteinExistence type="predicted"/>
<accession>A0ABT2KBD2</accession>
<dbReference type="EMBL" id="JANAVZ010000005">
    <property type="protein sequence ID" value="MCT4333299.1"/>
    <property type="molecule type" value="Genomic_DNA"/>
</dbReference>
<dbReference type="Gene3D" id="3.40.50.150">
    <property type="entry name" value="Vaccinia Virus protein VP39"/>
    <property type="match status" value="1"/>
</dbReference>
<comment type="caution">
    <text evidence="1">The sequence shown here is derived from an EMBL/GenBank/DDBJ whole genome shotgun (WGS) entry which is preliminary data.</text>
</comment>
<dbReference type="Gene3D" id="1.25.40.10">
    <property type="entry name" value="Tetratricopeptide repeat domain"/>
    <property type="match status" value="1"/>
</dbReference>
<dbReference type="InterPro" id="IPR029063">
    <property type="entry name" value="SAM-dependent_MTases_sf"/>
</dbReference>
<dbReference type="InterPro" id="IPR011990">
    <property type="entry name" value="TPR-like_helical_dom_sf"/>
</dbReference>
<protein>
    <recommendedName>
        <fullName evidence="3">Tetratricopeptide repeat protein</fullName>
    </recommendedName>
</protein>
<evidence type="ECO:0000313" key="2">
    <source>
        <dbReference type="Proteomes" id="UP001320702"/>
    </source>
</evidence>
<dbReference type="RefSeq" id="WP_260277184.1">
    <property type="nucleotide sequence ID" value="NZ_JANAVZ010000005.1"/>
</dbReference>
<reference evidence="1 2" key="1">
    <citation type="submission" date="2022-04" db="EMBL/GenBank/DDBJ databases">
        <title>Paracoccus sp. YLB-12 draft genome sequence.</title>
        <authorList>
            <person name="Yu L."/>
        </authorList>
    </citation>
    <scope>NUCLEOTIDE SEQUENCE [LARGE SCALE GENOMIC DNA]</scope>
    <source>
        <strain evidence="1 2">YLB-12</strain>
    </source>
</reference>
<dbReference type="SUPFAM" id="SSF53335">
    <property type="entry name" value="S-adenosyl-L-methionine-dependent methyltransferases"/>
    <property type="match status" value="1"/>
</dbReference>
<evidence type="ECO:0008006" key="3">
    <source>
        <dbReference type="Google" id="ProtNLM"/>
    </source>
</evidence>
<name>A0ABT2KBD2_9RHOB</name>
<sequence length="446" mass="49283">MDLGPRVSIMQGSQIDSAFLETVVRERGPFDIILDDGSHRNEHVVETFGMLYPRLKQQGVYIVEDVQTAFIPRLGGSLQLRQPNSVGFFAEWLQRLASGSAGDVVSLERFHNIVVVHKGGADGAGPTACTHRAILARSAADAAVPRLRGADIHSAADLSKAISAAYDTGVLFVEGWPDDLGLIHDLFVQIDHREIAVRYPDAPIHEFARQVLGMAAFGDGLILELGDNDYPPNFAFEPDHRRAVLAMRQMEEVLADPAAREGGLLNFARMVMQFRDEEELDPIIARLAGVGCTDRRYFEFAVRRLRAQGDMERLCQTYQEAVAHYPDNDHLLVGLARTHKTLGDIATSERMLQDRLTEKNGRSRVVANALSHFLQSQGRIEEAISVAEGAVKLFPVTDRPRQLKRIVELCRRAELNDRALHACEQLVALDPSDGEASLALADLRAG</sequence>
<dbReference type="Proteomes" id="UP001320702">
    <property type="component" value="Unassembled WGS sequence"/>
</dbReference>
<keyword evidence="2" id="KW-1185">Reference proteome</keyword>
<evidence type="ECO:0000313" key="1">
    <source>
        <dbReference type="EMBL" id="MCT4333299.1"/>
    </source>
</evidence>
<dbReference type="SUPFAM" id="SSF48452">
    <property type="entry name" value="TPR-like"/>
    <property type="match status" value="1"/>
</dbReference>
<gene>
    <name evidence="1" type="ORF">MU516_10535</name>
</gene>
<organism evidence="1 2">
    <name type="scientific">Paracoccus maritimus</name>
    <dbReference type="NCBI Taxonomy" id="2933292"/>
    <lineage>
        <taxon>Bacteria</taxon>
        <taxon>Pseudomonadati</taxon>
        <taxon>Pseudomonadota</taxon>
        <taxon>Alphaproteobacteria</taxon>
        <taxon>Rhodobacterales</taxon>
        <taxon>Paracoccaceae</taxon>
        <taxon>Paracoccus</taxon>
    </lineage>
</organism>